<evidence type="ECO:0000313" key="2">
    <source>
        <dbReference type="Proteomes" id="UP000463470"/>
    </source>
</evidence>
<gene>
    <name evidence="1" type="primary">cas2e</name>
    <name evidence="1" type="ORF">GTO91_11680</name>
</gene>
<dbReference type="NCBIfam" id="TIGR01873">
    <property type="entry name" value="cas_CT1978"/>
    <property type="match status" value="1"/>
</dbReference>
<sequence length="89" mass="9787">MVVILMERVSSSARGELSRWLVEVKSGVFVGRISAVVREKLWERICVPAGGGATLIYTTNTEQGFTVKTNGKSRYRIVDLEGVFLAEAP</sequence>
<dbReference type="RefSeq" id="WP_161258892.1">
    <property type="nucleotide sequence ID" value="NZ_WXEY01000012.1"/>
</dbReference>
<dbReference type="InterPro" id="IPR010152">
    <property type="entry name" value="CRISPR-assoc_prot_Cas2_sub"/>
</dbReference>
<dbReference type="Pfam" id="PF09707">
    <property type="entry name" value="Cas_Cas2CT1978"/>
    <property type="match status" value="1"/>
</dbReference>
<comment type="caution">
    <text evidence="1">The sequence shown here is derived from an EMBL/GenBank/DDBJ whole genome shotgun (WGS) entry which is preliminary data.</text>
</comment>
<reference evidence="1 2" key="1">
    <citation type="submission" date="2020-01" db="EMBL/GenBank/DDBJ databases">
        <title>Whole-genome sequence of Heliobacterium undosum DSM 13378.</title>
        <authorList>
            <person name="Kyndt J.A."/>
            <person name="Meyer T.E."/>
        </authorList>
    </citation>
    <scope>NUCLEOTIDE SEQUENCE [LARGE SCALE GENOMIC DNA]</scope>
    <source>
        <strain evidence="1 2">DSM 13378</strain>
    </source>
</reference>
<proteinExistence type="predicted"/>
<keyword evidence="2" id="KW-1185">Reference proteome</keyword>
<dbReference type="AlphaFoldDB" id="A0A845L1D9"/>
<dbReference type="Gene3D" id="3.30.70.240">
    <property type="match status" value="1"/>
</dbReference>
<protein>
    <submittedName>
        <fullName evidence="1">Type I-E CRISPR-associated endoribonuclease Cas2</fullName>
    </submittedName>
</protein>
<organism evidence="1 2">
    <name type="scientific">Heliomicrobium undosum</name>
    <dbReference type="NCBI Taxonomy" id="121734"/>
    <lineage>
        <taxon>Bacteria</taxon>
        <taxon>Bacillati</taxon>
        <taxon>Bacillota</taxon>
        <taxon>Clostridia</taxon>
        <taxon>Eubacteriales</taxon>
        <taxon>Heliobacteriaceae</taxon>
        <taxon>Heliomicrobium</taxon>
    </lineage>
</organism>
<accession>A0A845L1D9</accession>
<dbReference type="OrthoDB" id="9776650at2"/>
<name>A0A845L1D9_9FIRM</name>
<dbReference type="Proteomes" id="UP000463470">
    <property type="component" value="Unassembled WGS sequence"/>
</dbReference>
<dbReference type="EMBL" id="WXEY01000012">
    <property type="protein sequence ID" value="MZP30372.1"/>
    <property type="molecule type" value="Genomic_DNA"/>
</dbReference>
<evidence type="ECO:0000313" key="1">
    <source>
        <dbReference type="EMBL" id="MZP30372.1"/>
    </source>
</evidence>